<organism evidence="4">
    <name type="scientific">Oppiella nova</name>
    <dbReference type="NCBI Taxonomy" id="334625"/>
    <lineage>
        <taxon>Eukaryota</taxon>
        <taxon>Metazoa</taxon>
        <taxon>Ecdysozoa</taxon>
        <taxon>Arthropoda</taxon>
        <taxon>Chelicerata</taxon>
        <taxon>Arachnida</taxon>
        <taxon>Acari</taxon>
        <taxon>Acariformes</taxon>
        <taxon>Sarcoptiformes</taxon>
        <taxon>Oribatida</taxon>
        <taxon>Brachypylina</taxon>
        <taxon>Oppioidea</taxon>
        <taxon>Oppiidae</taxon>
        <taxon>Oppiella</taxon>
    </lineage>
</organism>
<accession>A0A7R9QW29</accession>
<feature type="non-terminal residue" evidence="4">
    <location>
        <position position="1"/>
    </location>
</feature>
<evidence type="ECO:0000313" key="5">
    <source>
        <dbReference type="Proteomes" id="UP000728032"/>
    </source>
</evidence>
<sequence>KRPVRTELLHNIDPIWNMSAIRYYDYKLVKSTGPVNSSGIAWRDSYDYVDSTDIRLTPEGYKSLQTADRMHSSVYKVLSQMNRRPDYRVLQLCLFDIRDDPCELRDILPETDPHFIRFLWNKLLAYNATSVPPLTLVPKDPNSDPRLYNNTLTNWQLRALFIPMNGVGHVYACVGVAEVLIQAGYTVSFAVNEQWRGRLTKPCYT</sequence>
<dbReference type="GO" id="GO:0008484">
    <property type="term" value="F:sulfuric ester hydrolase activity"/>
    <property type="evidence" value="ECO:0007669"/>
    <property type="project" value="InterPro"/>
</dbReference>
<protein>
    <submittedName>
        <fullName evidence="4">Uncharacterized protein</fullName>
    </submittedName>
</protein>
<keyword evidence="1" id="KW-0479">Metal-binding</keyword>
<evidence type="ECO:0000256" key="1">
    <source>
        <dbReference type="ARBA" id="ARBA00022723"/>
    </source>
</evidence>
<dbReference type="PANTHER" id="PTHR10342:SF273">
    <property type="entry name" value="RE14504P"/>
    <property type="match status" value="1"/>
</dbReference>
<proteinExistence type="predicted"/>
<gene>
    <name evidence="4" type="ORF">ONB1V03_LOCUS17142</name>
</gene>
<dbReference type="EMBL" id="OC935481">
    <property type="protein sequence ID" value="CAD7660576.1"/>
    <property type="molecule type" value="Genomic_DNA"/>
</dbReference>
<reference evidence="4" key="1">
    <citation type="submission" date="2020-11" db="EMBL/GenBank/DDBJ databases">
        <authorList>
            <person name="Tran Van P."/>
        </authorList>
    </citation>
    <scope>NUCLEOTIDE SEQUENCE</scope>
</reference>
<dbReference type="Gene3D" id="3.40.50.2000">
    <property type="entry name" value="Glycogen Phosphorylase B"/>
    <property type="match status" value="1"/>
</dbReference>
<dbReference type="PANTHER" id="PTHR10342">
    <property type="entry name" value="ARYLSULFATASE"/>
    <property type="match status" value="1"/>
</dbReference>
<dbReference type="Proteomes" id="UP000728032">
    <property type="component" value="Unassembled WGS sequence"/>
</dbReference>
<evidence type="ECO:0000313" key="4">
    <source>
        <dbReference type="EMBL" id="CAD7660576.1"/>
    </source>
</evidence>
<dbReference type="InterPro" id="IPR047115">
    <property type="entry name" value="ARSB"/>
</dbReference>
<dbReference type="OrthoDB" id="6514956at2759"/>
<dbReference type="InterPro" id="IPR017850">
    <property type="entry name" value="Alkaline_phosphatase_core_sf"/>
</dbReference>
<dbReference type="SUPFAM" id="SSF53649">
    <property type="entry name" value="Alkaline phosphatase-like"/>
    <property type="match status" value="1"/>
</dbReference>
<evidence type="ECO:0000256" key="2">
    <source>
        <dbReference type="ARBA" id="ARBA00022837"/>
    </source>
</evidence>
<keyword evidence="5" id="KW-1185">Reference proteome</keyword>
<dbReference type="Gene3D" id="3.30.1120.10">
    <property type="match status" value="1"/>
</dbReference>
<keyword evidence="3" id="KW-0325">Glycoprotein</keyword>
<evidence type="ECO:0000256" key="3">
    <source>
        <dbReference type="ARBA" id="ARBA00023180"/>
    </source>
</evidence>
<dbReference type="GO" id="GO:0046872">
    <property type="term" value="F:metal ion binding"/>
    <property type="evidence" value="ECO:0007669"/>
    <property type="project" value="UniProtKB-KW"/>
</dbReference>
<keyword evidence="2" id="KW-0106">Calcium</keyword>
<dbReference type="EMBL" id="CAJPVJ010020656">
    <property type="protein sequence ID" value="CAG2177714.1"/>
    <property type="molecule type" value="Genomic_DNA"/>
</dbReference>
<dbReference type="AlphaFoldDB" id="A0A7R9QW29"/>
<name>A0A7R9QW29_9ACAR</name>